<protein>
    <submittedName>
        <fullName evidence="1">Uncharacterized protein</fullName>
    </submittedName>
</protein>
<gene>
    <name evidence="1" type="ORF">CP960_08290</name>
</gene>
<organism evidence="1 2">
    <name type="scientific">Malaciobacter halophilus</name>
    <dbReference type="NCBI Taxonomy" id="197482"/>
    <lineage>
        <taxon>Bacteria</taxon>
        <taxon>Pseudomonadati</taxon>
        <taxon>Campylobacterota</taxon>
        <taxon>Epsilonproteobacteria</taxon>
        <taxon>Campylobacterales</taxon>
        <taxon>Arcobacteraceae</taxon>
        <taxon>Malaciobacter</taxon>
    </lineage>
</organism>
<evidence type="ECO:0000313" key="2">
    <source>
        <dbReference type="Proteomes" id="UP000233248"/>
    </source>
</evidence>
<dbReference type="Proteomes" id="UP000233248">
    <property type="component" value="Unassembled WGS sequence"/>
</dbReference>
<comment type="caution">
    <text evidence="1">The sequence shown here is derived from an EMBL/GenBank/DDBJ whole genome shotgun (WGS) entry which is preliminary data.</text>
</comment>
<keyword evidence="2" id="KW-1185">Reference proteome</keyword>
<accession>A0A2N1J276</accession>
<evidence type="ECO:0000313" key="1">
    <source>
        <dbReference type="EMBL" id="PKI80656.1"/>
    </source>
</evidence>
<reference evidence="1 2" key="1">
    <citation type="submission" date="2017-09" db="EMBL/GenBank/DDBJ databases">
        <title>Genomics of the genus Arcobacter.</title>
        <authorList>
            <person name="Perez-Cataluna A."/>
            <person name="Figueras M.J."/>
            <person name="Salas-Masso N."/>
        </authorList>
    </citation>
    <scope>NUCLEOTIDE SEQUENCE [LARGE SCALE GENOMIC DNA]</scope>
    <source>
        <strain evidence="1 2">DSM 18005</strain>
    </source>
</reference>
<sequence>MIIVIKLGKPVEPVGDCATFYYETENEYFIDEIKKYKCPFRLSRFLDEAMEQFDDIKELIRLEPNHKVDLLIDLLAESERMIKDPTLFAFSDKYLEQTDYLDKYGYEFELEESDLTEKSDRGYEMDVDSYLYK</sequence>
<name>A0A2N1J276_9BACT</name>
<proteinExistence type="predicted"/>
<dbReference type="OrthoDB" id="5365567at2"/>
<dbReference type="KEGG" id="ahs:AHALO_2207"/>
<dbReference type="AlphaFoldDB" id="A0A2N1J276"/>
<dbReference type="RefSeq" id="WP_101184951.1">
    <property type="nucleotide sequence ID" value="NZ_CP031218.1"/>
</dbReference>
<dbReference type="EMBL" id="NXIF01000031">
    <property type="protein sequence ID" value="PKI80656.1"/>
    <property type="molecule type" value="Genomic_DNA"/>
</dbReference>